<dbReference type="InterPro" id="IPR013785">
    <property type="entry name" value="Aldolase_TIM"/>
</dbReference>
<evidence type="ECO:0000313" key="10">
    <source>
        <dbReference type="EMBL" id="SBT04250.1"/>
    </source>
</evidence>
<dbReference type="InterPro" id="IPR006219">
    <property type="entry name" value="DAHP_synth_1"/>
</dbReference>
<evidence type="ECO:0000256" key="3">
    <source>
        <dbReference type="ARBA" id="ARBA00007985"/>
    </source>
</evidence>
<organism evidence="10 11">
    <name type="scientific">Candidatus Accumulibacter aalborgensis</name>
    <dbReference type="NCBI Taxonomy" id="1860102"/>
    <lineage>
        <taxon>Bacteria</taxon>
        <taxon>Pseudomonadati</taxon>
        <taxon>Pseudomonadota</taxon>
        <taxon>Betaproteobacteria</taxon>
        <taxon>Candidatus Accumulibacter</taxon>
    </lineage>
</organism>
<gene>
    <name evidence="10" type="primary">aroG</name>
    <name evidence="10" type="ORF">ACCAA_130171</name>
</gene>
<feature type="domain" description="DAHP synthetase I/KDSA" evidence="9">
    <location>
        <begin position="45"/>
        <end position="341"/>
    </location>
</feature>
<dbReference type="UniPathway" id="UPA00053">
    <property type="reaction ID" value="UER00084"/>
</dbReference>
<evidence type="ECO:0000256" key="5">
    <source>
        <dbReference type="ARBA" id="ARBA00022679"/>
    </source>
</evidence>
<dbReference type="NCBIfam" id="NF009395">
    <property type="entry name" value="PRK12755.1"/>
    <property type="match status" value="1"/>
</dbReference>
<dbReference type="FunFam" id="3.20.20.70:FF:000005">
    <property type="entry name" value="Phospho-2-dehydro-3-deoxyheptonate aldolase"/>
    <property type="match status" value="1"/>
</dbReference>
<comment type="catalytic activity">
    <reaction evidence="7 8">
        <text>D-erythrose 4-phosphate + phosphoenolpyruvate + H2O = 7-phospho-2-dehydro-3-deoxy-D-arabino-heptonate + phosphate</text>
        <dbReference type="Rhea" id="RHEA:14717"/>
        <dbReference type="ChEBI" id="CHEBI:15377"/>
        <dbReference type="ChEBI" id="CHEBI:16897"/>
        <dbReference type="ChEBI" id="CHEBI:43474"/>
        <dbReference type="ChEBI" id="CHEBI:58394"/>
        <dbReference type="ChEBI" id="CHEBI:58702"/>
        <dbReference type="EC" id="2.5.1.54"/>
    </reaction>
</comment>
<dbReference type="SUPFAM" id="SSF51569">
    <property type="entry name" value="Aldolase"/>
    <property type="match status" value="1"/>
</dbReference>
<dbReference type="Gene3D" id="3.20.20.70">
    <property type="entry name" value="Aldolase class I"/>
    <property type="match status" value="1"/>
</dbReference>
<proteinExistence type="inferred from homology"/>
<evidence type="ECO:0000256" key="4">
    <source>
        <dbReference type="ARBA" id="ARBA00022605"/>
    </source>
</evidence>
<reference evidence="10 11" key="1">
    <citation type="submission" date="2016-06" db="EMBL/GenBank/DDBJ databases">
        <authorList>
            <person name="Kjaerup R.B."/>
            <person name="Dalgaard T.S."/>
            <person name="Juul-Madsen H.R."/>
        </authorList>
    </citation>
    <scope>NUCLEOTIDE SEQUENCE [LARGE SCALE GENOMIC DNA]</scope>
    <source>
        <strain evidence="10">3</strain>
    </source>
</reference>
<dbReference type="NCBIfam" id="NF009396">
    <property type="entry name" value="PRK12756.1"/>
    <property type="match status" value="1"/>
</dbReference>
<dbReference type="NCBIfam" id="TIGR00034">
    <property type="entry name" value="aroFGH"/>
    <property type="match status" value="1"/>
</dbReference>
<comment type="function">
    <text evidence="1 8">Stereospecific condensation of phosphoenolpyruvate (PEP) and D-erythrose-4-phosphate (E4P) giving rise to 3-deoxy-D-arabino-heptulosonate-7-phosphate (DAHP).</text>
</comment>
<comment type="pathway">
    <text evidence="2 8">Metabolic intermediate biosynthesis; chorismate biosynthesis; chorismate from D-erythrose 4-phosphate and phosphoenolpyruvate: step 1/7.</text>
</comment>
<dbReference type="PANTHER" id="PTHR21225:SF12">
    <property type="entry name" value="PHOSPHO-2-DEHYDRO-3-DEOXYHEPTONATE ALDOLASE, TYROSINE-INHIBITED"/>
    <property type="match status" value="1"/>
</dbReference>
<dbReference type="GO" id="GO:0009073">
    <property type="term" value="P:aromatic amino acid family biosynthetic process"/>
    <property type="evidence" value="ECO:0007669"/>
    <property type="project" value="UniProtKB-KW"/>
</dbReference>
<name>A0A1A8XGF3_9PROT</name>
<dbReference type="NCBIfam" id="NF006723">
    <property type="entry name" value="PRK09261.1-1"/>
    <property type="match status" value="1"/>
</dbReference>
<dbReference type="GO" id="GO:0042802">
    <property type="term" value="F:identical protein binding"/>
    <property type="evidence" value="ECO:0007669"/>
    <property type="project" value="UniProtKB-ARBA"/>
</dbReference>
<keyword evidence="5 8" id="KW-0808">Transferase</keyword>
<accession>A0A1A8XGF3</accession>
<protein>
    <recommendedName>
        <fullName evidence="8">Phospho-2-dehydro-3-deoxyheptonate aldolase</fullName>
        <ecNumber evidence="8">2.5.1.54</ecNumber>
    </recommendedName>
</protein>
<dbReference type="GO" id="GO:0003849">
    <property type="term" value="F:3-deoxy-7-phosphoheptulonate synthase activity"/>
    <property type="evidence" value="ECO:0007669"/>
    <property type="project" value="UniProtKB-EC"/>
</dbReference>
<evidence type="ECO:0000256" key="1">
    <source>
        <dbReference type="ARBA" id="ARBA00003726"/>
    </source>
</evidence>
<dbReference type="GO" id="GO:0005737">
    <property type="term" value="C:cytoplasm"/>
    <property type="evidence" value="ECO:0007669"/>
    <property type="project" value="TreeGrafter"/>
</dbReference>
<comment type="similarity">
    <text evidence="3 8">Belongs to the class-I DAHP synthase family.</text>
</comment>
<evidence type="ECO:0000256" key="7">
    <source>
        <dbReference type="ARBA" id="ARBA00047508"/>
    </source>
</evidence>
<dbReference type="PANTHER" id="PTHR21225">
    <property type="entry name" value="PHOSPHO-2-DEHYDRO-3-DEOXYHEPTONATE ALDOLASE DAHP SYNTHETASE"/>
    <property type="match status" value="1"/>
</dbReference>
<dbReference type="EMBL" id="FLQX01000035">
    <property type="protein sequence ID" value="SBT04250.1"/>
    <property type="molecule type" value="Genomic_DNA"/>
</dbReference>
<evidence type="ECO:0000256" key="2">
    <source>
        <dbReference type="ARBA" id="ARBA00004688"/>
    </source>
</evidence>
<dbReference type="AlphaFoldDB" id="A0A1A8XGF3"/>
<evidence type="ECO:0000256" key="8">
    <source>
        <dbReference type="PIRNR" id="PIRNR001361"/>
    </source>
</evidence>
<evidence type="ECO:0000256" key="6">
    <source>
        <dbReference type="ARBA" id="ARBA00023141"/>
    </source>
</evidence>
<dbReference type="STRING" id="1860102.ACCAA_130171"/>
<sequence>MTLQSKPNTDDIRIREIKELVPPAHVFREFPVGVRAAQTTYSARQNIHRILHGADNRLLVVIGPCSIHDVDSAVDYAKRLQSEVPRFDDDLLIVMRVYFEKPRTTVGWKGLINDPRLDNSFRINEGVRLARGLLLEINDMGLPCATEFLDTITPQYTADLIAWGAIGARTTESQVHRELASGLSCPVGFKNGTDGNIRIAIDAIRAAQSPHHFLSVTKAGHSAIVSTSGNEDCHVILRGGREPNYDAAHVDAACREIAAAGLAARLMIDASHANSDKRFKQQIAVATDTAIQIAAGEERIIGVMVESHLIEGRQDLVPGQPLEYGKSITDACLGWEESMMLLEMLAKGVRSRRLVEAAQ</sequence>
<keyword evidence="4 8" id="KW-0028">Amino-acid biosynthesis</keyword>
<keyword evidence="11" id="KW-1185">Reference proteome</keyword>
<evidence type="ECO:0000313" key="11">
    <source>
        <dbReference type="Proteomes" id="UP000199169"/>
    </source>
</evidence>
<dbReference type="RefSeq" id="WP_186405913.1">
    <property type="nucleotide sequence ID" value="NZ_FLQX01000035.1"/>
</dbReference>
<dbReference type="PIRSF" id="PIRSF001361">
    <property type="entry name" value="DAHP_synthase"/>
    <property type="match status" value="1"/>
</dbReference>
<dbReference type="Proteomes" id="UP000199169">
    <property type="component" value="Unassembled WGS sequence"/>
</dbReference>
<dbReference type="GO" id="GO:0009423">
    <property type="term" value="P:chorismate biosynthetic process"/>
    <property type="evidence" value="ECO:0007669"/>
    <property type="project" value="UniProtKB-UniPathway"/>
</dbReference>
<dbReference type="GO" id="GO:0008652">
    <property type="term" value="P:amino acid biosynthetic process"/>
    <property type="evidence" value="ECO:0007669"/>
    <property type="project" value="UniProtKB-KW"/>
</dbReference>
<dbReference type="EC" id="2.5.1.54" evidence="8"/>
<dbReference type="Pfam" id="PF00793">
    <property type="entry name" value="DAHP_synth_1"/>
    <property type="match status" value="1"/>
</dbReference>
<dbReference type="InterPro" id="IPR006218">
    <property type="entry name" value="DAHP1/KDSA"/>
</dbReference>
<evidence type="ECO:0000259" key="9">
    <source>
        <dbReference type="Pfam" id="PF00793"/>
    </source>
</evidence>
<keyword evidence="6 8" id="KW-0057">Aromatic amino acid biosynthesis</keyword>